<evidence type="ECO:0000313" key="2">
    <source>
        <dbReference type="Proteomes" id="UP000295301"/>
    </source>
</evidence>
<dbReference type="EMBL" id="SMUV01000056">
    <property type="protein sequence ID" value="TDK50427.1"/>
    <property type="molecule type" value="Genomic_DNA"/>
</dbReference>
<gene>
    <name evidence="1" type="ORF">E1832_06330</name>
</gene>
<reference evidence="1 2" key="1">
    <citation type="submission" date="2019-03" db="EMBL/GenBank/DDBJ databases">
        <title>Ruegeria lutea sp. nov., a novel strain, isolated from marine sediment, the Masan Bay, South Korea.</title>
        <authorList>
            <person name="Kim J."/>
            <person name="Kim D.-Y."/>
            <person name="Lee S.-S."/>
        </authorList>
    </citation>
    <scope>NUCLEOTIDE SEQUENCE [LARGE SCALE GENOMIC DNA]</scope>
    <source>
        <strain evidence="1 2">318-1</strain>
    </source>
</reference>
<proteinExistence type="predicted"/>
<dbReference type="Proteomes" id="UP000295301">
    <property type="component" value="Unassembled WGS sequence"/>
</dbReference>
<sequence length="86" mass="8937">MNHLKIIERGGRVSAPLALEKGPHAVIAEGTRDGAGLRIGWQLFPLTGLNIIELEGGTTTAELVNTGPDTDAAIYLAKLHPVAGGN</sequence>
<name>A0A4R5VDU7_9RHOB</name>
<dbReference type="RefSeq" id="WP_133358895.1">
    <property type="nucleotide sequence ID" value="NZ_SMUV01000056.1"/>
</dbReference>
<comment type="caution">
    <text evidence="1">The sequence shown here is derived from an EMBL/GenBank/DDBJ whole genome shotgun (WGS) entry which is preliminary data.</text>
</comment>
<keyword evidence="2" id="KW-1185">Reference proteome</keyword>
<protein>
    <submittedName>
        <fullName evidence="1">Uncharacterized protein</fullName>
    </submittedName>
</protein>
<organism evidence="1 2">
    <name type="scientific">Antarcticimicrobium luteum</name>
    <dbReference type="NCBI Taxonomy" id="2547397"/>
    <lineage>
        <taxon>Bacteria</taxon>
        <taxon>Pseudomonadati</taxon>
        <taxon>Pseudomonadota</taxon>
        <taxon>Alphaproteobacteria</taxon>
        <taxon>Rhodobacterales</taxon>
        <taxon>Paracoccaceae</taxon>
        <taxon>Antarcticimicrobium</taxon>
    </lineage>
</organism>
<dbReference type="AlphaFoldDB" id="A0A4R5VDU7"/>
<accession>A0A4R5VDU7</accession>
<evidence type="ECO:0000313" key="1">
    <source>
        <dbReference type="EMBL" id="TDK50427.1"/>
    </source>
</evidence>